<feature type="transmembrane region" description="Helical" evidence="8">
    <location>
        <begin position="105"/>
        <end position="127"/>
    </location>
</feature>
<evidence type="ECO:0000256" key="7">
    <source>
        <dbReference type="ARBA" id="ARBA00023136"/>
    </source>
</evidence>
<evidence type="ECO:0000313" key="9">
    <source>
        <dbReference type="EMBL" id="MBS6940049.1"/>
    </source>
</evidence>
<evidence type="ECO:0008006" key="11">
    <source>
        <dbReference type="Google" id="ProtNLM"/>
    </source>
</evidence>
<dbReference type="Gene3D" id="1.10.1760.20">
    <property type="match status" value="1"/>
</dbReference>
<accession>A0A943URU7</accession>
<comment type="caution">
    <text evidence="9">The sequence shown here is derived from an EMBL/GenBank/DDBJ whole genome shotgun (WGS) entry which is preliminary data.</text>
</comment>
<keyword evidence="4" id="KW-1003">Cell membrane</keyword>
<dbReference type="InterPro" id="IPR025720">
    <property type="entry name" value="RibU"/>
</dbReference>
<evidence type="ECO:0000256" key="3">
    <source>
        <dbReference type="ARBA" id="ARBA00022448"/>
    </source>
</evidence>
<comment type="subcellular location">
    <subcellularLocation>
        <location evidence="1">Cell membrane</location>
        <topology evidence="1">Multi-pass membrane protein</topology>
    </subcellularLocation>
</comment>
<keyword evidence="7 8" id="KW-0472">Membrane</keyword>
<evidence type="ECO:0000256" key="1">
    <source>
        <dbReference type="ARBA" id="ARBA00004651"/>
    </source>
</evidence>
<comment type="similarity">
    <text evidence="2">Belongs to the prokaryotic riboflavin transporter (P-RFT) (TC 2.A.87) family.</text>
</comment>
<dbReference type="EMBL" id="JAGZSV010000007">
    <property type="protein sequence ID" value="MBS6940049.1"/>
    <property type="molecule type" value="Genomic_DNA"/>
</dbReference>
<dbReference type="Pfam" id="PF12822">
    <property type="entry name" value="ECF_trnsprt"/>
    <property type="match status" value="1"/>
</dbReference>
<reference evidence="9" key="1">
    <citation type="submission" date="2021-02" db="EMBL/GenBank/DDBJ databases">
        <title>Infant gut strain persistence is associated with maternal origin, phylogeny, and functional potential including surface adhesion and iron acquisition.</title>
        <authorList>
            <person name="Lou Y.C."/>
        </authorList>
    </citation>
    <scope>NUCLEOTIDE SEQUENCE</scope>
    <source>
        <strain evidence="9">L2_039_000G1_dasL2_039_000G1_concoct_11</strain>
    </source>
</reference>
<feature type="transmembrane region" description="Helical" evidence="8">
    <location>
        <begin position="44"/>
        <end position="69"/>
    </location>
</feature>
<evidence type="ECO:0000256" key="6">
    <source>
        <dbReference type="ARBA" id="ARBA00022989"/>
    </source>
</evidence>
<dbReference type="InterPro" id="IPR024529">
    <property type="entry name" value="ECF_trnsprt_substrate-spec"/>
</dbReference>
<evidence type="ECO:0000313" key="10">
    <source>
        <dbReference type="Proteomes" id="UP000727506"/>
    </source>
</evidence>
<dbReference type="AlphaFoldDB" id="A0A943URU7"/>
<evidence type="ECO:0000256" key="4">
    <source>
        <dbReference type="ARBA" id="ARBA00022475"/>
    </source>
</evidence>
<dbReference type="GO" id="GO:0005886">
    <property type="term" value="C:plasma membrane"/>
    <property type="evidence" value="ECO:0007669"/>
    <property type="project" value="UniProtKB-SubCell"/>
</dbReference>
<evidence type="ECO:0000256" key="2">
    <source>
        <dbReference type="ARBA" id="ARBA00005540"/>
    </source>
</evidence>
<name>A0A943URU7_9ACTN</name>
<proteinExistence type="inferred from homology"/>
<dbReference type="Proteomes" id="UP000727506">
    <property type="component" value="Unassembled WGS sequence"/>
</dbReference>
<keyword evidence="6 8" id="KW-1133">Transmembrane helix</keyword>
<protein>
    <recommendedName>
        <fullName evidence="11">Riboflavin transporter</fullName>
    </recommendedName>
</protein>
<evidence type="ECO:0000256" key="8">
    <source>
        <dbReference type="SAM" id="Phobius"/>
    </source>
</evidence>
<gene>
    <name evidence="9" type="ORF">KH142_00915</name>
</gene>
<dbReference type="PANTHER" id="PTHR38438:SF1">
    <property type="entry name" value="RIBOFLAVIN TRANSPORTER RIBU"/>
    <property type="match status" value="1"/>
</dbReference>
<organism evidence="9 10">
    <name type="scientific">Slackia piriformis</name>
    <dbReference type="NCBI Taxonomy" id="626934"/>
    <lineage>
        <taxon>Bacteria</taxon>
        <taxon>Bacillati</taxon>
        <taxon>Actinomycetota</taxon>
        <taxon>Coriobacteriia</taxon>
        <taxon>Eggerthellales</taxon>
        <taxon>Eggerthellaceae</taxon>
        <taxon>Slackia</taxon>
    </lineage>
</organism>
<keyword evidence="5 8" id="KW-0812">Transmembrane</keyword>
<keyword evidence="3" id="KW-0813">Transport</keyword>
<evidence type="ECO:0000256" key="5">
    <source>
        <dbReference type="ARBA" id="ARBA00022692"/>
    </source>
</evidence>
<sequence>MMEKDRSSRKTAALVLLAAMAMTLSFVEIPLIQSAPWLQYDPSGAVSALVSLLFGPWVGVAVAVCSWIPHLVADPLGAFMNIMSASSLALTVSAARGKSDAPLRLAAACLAAVAASAAISICLNFVVTPVYLGVSYDYVAATVMPSLLPFNIVKSSVNVTLAAVASVKIKDLLDKRSRRERD</sequence>
<dbReference type="GO" id="GO:0032217">
    <property type="term" value="F:riboflavin transmembrane transporter activity"/>
    <property type="evidence" value="ECO:0007669"/>
    <property type="project" value="InterPro"/>
</dbReference>
<dbReference type="PANTHER" id="PTHR38438">
    <property type="entry name" value="RIBOFLAVIN TRANSPORTER RIBU"/>
    <property type="match status" value="1"/>
</dbReference>
<feature type="transmembrane region" description="Helical" evidence="8">
    <location>
        <begin position="75"/>
        <end position="93"/>
    </location>
</feature>
<feature type="transmembrane region" description="Helical" evidence="8">
    <location>
        <begin position="12"/>
        <end position="32"/>
    </location>
</feature>